<dbReference type="CDD" id="cd06558">
    <property type="entry name" value="crotonase-like"/>
    <property type="match status" value="1"/>
</dbReference>
<accession>A0A1I4BFC9</accession>
<evidence type="ECO:0000313" key="2">
    <source>
        <dbReference type="EMBL" id="SFK67163.1"/>
    </source>
</evidence>
<comment type="similarity">
    <text evidence="1">Belongs to the enoyl-CoA hydratase/isomerase family.</text>
</comment>
<dbReference type="STRING" id="115433.SAMN05421835_12834"/>
<dbReference type="InterPro" id="IPR029045">
    <property type="entry name" value="ClpP/crotonase-like_dom_sf"/>
</dbReference>
<dbReference type="InterPro" id="IPR001753">
    <property type="entry name" value="Enoyl-CoA_hydra/iso"/>
</dbReference>
<proteinExistence type="inferred from homology"/>
<dbReference type="RefSeq" id="WP_091515046.1">
    <property type="nucleotide sequence ID" value="NZ_CBDQZW010000053.1"/>
</dbReference>
<gene>
    <name evidence="2" type="ORF">SAMN05421835_12834</name>
</gene>
<dbReference type="EMBL" id="FORP01000028">
    <property type="protein sequence ID" value="SFK67163.1"/>
    <property type="molecule type" value="Genomic_DNA"/>
</dbReference>
<evidence type="ECO:0000256" key="1">
    <source>
        <dbReference type="ARBA" id="ARBA00005254"/>
    </source>
</evidence>
<dbReference type="AlphaFoldDB" id="A0A1I4BFC9"/>
<dbReference type="Proteomes" id="UP000199025">
    <property type="component" value="Unassembled WGS sequence"/>
</dbReference>
<dbReference type="GO" id="GO:0003824">
    <property type="term" value="F:catalytic activity"/>
    <property type="evidence" value="ECO:0007669"/>
    <property type="project" value="UniProtKB-ARBA"/>
</dbReference>
<sequence>MPIEDLRPTVDWDKYRTLTLERRDNGVLLVTIAAPEGHPAPTLTRRHTEISCLWRDFADDPALRVAVITGTGDHFWTVEGDEGIDEMRENPGHYGNTVNLIREGLTNVRGIVDCDKPIVSAINGEAMGSGLATALLADISVASTEARLIDGHLLQGIVAGDHSVLSWPLLCGLAKAKLYLLASADLTGEVAERIGLVSLAVPPGEVLGTALGIADRMAAGPQHALRWTKRSLNHWLRTAVPAFEASLAFEALSFFGPDLAEALTAQVERRQPRFAEPAHW</sequence>
<dbReference type="OrthoDB" id="9807606at2"/>
<organism evidence="2 3">
    <name type="scientific">Amycolatopsis sacchari</name>
    <dbReference type="NCBI Taxonomy" id="115433"/>
    <lineage>
        <taxon>Bacteria</taxon>
        <taxon>Bacillati</taxon>
        <taxon>Actinomycetota</taxon>
        <taxon>Actinomycetes</taxon>
        <taxon>Pseudonocardiales</taxon>
        <taxon>Pseudonocardiaceae</taxon>
        <taxon>Amycolatopsis</taxon>
    </lineage>
</organism>
<dbReference type="PANTHER" id="PTHR43459">
    <property type="entry name" value="ENOYL-COA HYDRATASE"/>
    <property type="match status" value="1"/>
</dbReference>
<dbReference type="SUPFAM" id="SSF52096">
    <property type="entry name" value="ClpP/crotonase"/>
    <property type="match status" value="1"/>
</dbReference>
<reference evidence="2 3" key="1">
    <citation type="submission" date="2016-10" db="EMBL/GenBank/DDBJ databases">
        <authorList>
            <person name="de Groot N.N."/>
        </authorList>
    </citation>
    <scope>NUCLEOTIDE SEQUENCE [LARGE SCALE GENOMIC DNA]</scope>
    <source>
        <strain evidence="2 3">DSM 44468</strain>
    </source>
</reference>
<keyword evidence="3" id="KW-1185">Reference proteome</keyword>
<dbReference type="Gene3D" id="3.90.226.10">
    <property type="entry name" value="2-enoyl-CoA Hydratase, Chain A, domain 1"/>
    <property type="match status" value="1"/>
</dbReference>
<dbReference type="InterPro" id="IPR014748">
    <property type="entry name" value="Enoyl-CoA_hydra_C"/>
</dbReference>
<name>A0A1I4BFC9_9PSEU</name>
<dbReference type="Gene3D" id="1.10.12.10">
    <property type="entry name" value="Lyase 2-enoyl-coa Hydratase, Chain A, domain 2"/>
    <property type="match status" value="1"/>
</dbReference>
<dbReference type="PANTHER" id="PTHR43459:SF3">
    <property type="entry name" value="ENOYL-COA HYDRATASE ECHA15 (ENOYL HYDRASE) (UNSATURATED ACYL-COA HYDRATASE) (CROTONASE)-RELATED"/>
    <property type="match status" value="1"/>
</dbReference>
<protein>
    <submittedName>
        <fullName evidence="2">Enoyl-CoA hydratase</fullName>
    </submittedName>
</protein>
<evidence type="ECO:0000313" key="3">
    <source>
        <dbReference type="Proteomes" id="UP000199025"/>
    </source>
</evidence>
<dbReference type="Pfam" id="PF00378">
    <property type="entry name" value="ECH_1"/>
    <property type="match status" value="1"/>
</dbReference>